<evidence type="ECO:0000313" key="1">
    <source>
        <dbReference type="EMBL" id="MDR7375908.1"/>
    </source>
</evidence>
<keyword evidence="2" id="KW-1185">Reference proteome</keyword>
<dbReference type="Proteomes" id="UP001180487">
    <property type="component" value="Unassembled WGS sequence"/>
</dbReference>
<gene>
    <name evidence="1" type="ORF">J2X19_000566</name>
</gene>
<name>A0ABU2C3L7_9BURK</name>
<dbReference type="RefSeq" id="WP_310370470.1">
    <property type="nucleotide sequence ID" value="NZ_JAVDXT010000001.1"/>
</dbReference>
<sequence length="517" mass="55714">MQIPATTLSWDASLASNSSNLRSNIEPELDDPAIASAVLSLSPAITTSPLTYEPPARSAVQEVQAWLSRSEDTVSKLMARNFSSSGNTSRLTGLGGALLERFASSASDFKQSVVNFVPKNNATAALTGLSQAALANVGSNASAEVALNIRTRSGTVVSLVLTNQSTGLGVEIHSSRPLSSAERQALTQLAGGFEKAVQSITAEPPRMDIADLGAYDSSVLSSIALSAKVDRKGEKVLLEFRAEDGLRSLQLQTPTDQIDLKLDLGNPAMWGPAAQREQSIARYLGQIEQAGQRGQASAEWIASVQDAFSALQHSYGSSTGSTSVATPLLTGLADFDLHIQTSAQAPNPLRPDELDRFDYRTRQSTQTSGPADQPDSIRQLQTSALKASFHSALTSAGPPTLSSEKNSQNYLYTQVDDQAHSEVALRFERDATTEANGQKSAHQSTHVQKYEFAVQVEERTTPKDFYVQQNLIEHLLDFQQQPSFDIADRAEKDRLRSTGIQAILLETDPARLAEQLR</sequence>
<proteinExistence type="predicted"/>
<reference evidence="1 2" key="1">
    <citation type="submission" date="2023-07" db="EMBL/GenBank/DDBJ databases">
        <title>Sorghum-associated microbial communities from plants grown in Nebraska, USA.</title>
        <authorList>
            <person name="Schachtman D."/>
        </authorList>
    </citation>
    <scope>NUCLEOTIDE SEQUENCE [LARGE SCALE GENOMIC DNA]</scope>
    <source>
        <strain evidence="1 2">BE313</strain>
    </source>
</reference>
<accession>A0ABU2C3L7</accession>
<comment type="caution">
    <text evidence="1">The sequence shown here is derived from an EMBL/GenBank/DDBJ whole genome shotgun (WGS) entry which is preliminary data.</text>
</comment>
<evidence type="ECO:0008006" key="3">
    <source>
        <dbReference type="Google" id="ProtNLM"/>
    </source>
</evidence>
<dbReference type="EMBL" id="JAVDXT010000001">
    <property type="protein sequence ID" value="MDR7375908.1"/>
    <property type="molecule type" value="Genomic_DNA"/>
</dbReference>
<protein>
    <recommendedName>
        <fullName evidence="3">Flagellar hook-length control protein-like C-terminal domain-containing protein</fullName>
    </recommendedName>
</protein>
<organism evidence="1 2">
    <name type="scientific">Rhodoferax ferrireducens</name>
    <dbReference type="NCBI Taxonomy" id="192843"/>
    <lineage>
        <taxon>Bacteria</taxon>
        <taxon>Pseudomonadati</taxon>
        <taxon>Pseudomonadota</taxon>
        <taxon>Betaproteobacteria</taxon>
        <taxon>Burkholderiales</taxon>
        <taxon>Comamonadaceae</taxon>
        <taxon>Rhodoferax</taxon>
    </lineage>
</organism>
<evidence type="ECO:0000313" key="2">
    <source>
        <dbReference type="Proteomes" id="UP001180487"/>
    </source>
</evidence>